<dbReference type="InterPro" id="IPR006311">
    <property type="entry name" value="TAT_signal"/>
</dbReference>
<dbReference type="PANTHER" id="PTHR46825:SF7">
    <property type="entry name" value="D-ALANYL-D-ALANINE CARBOXYPEPTIDASE"/>
    <property type="match status" value="1"/>
</dbReference>
<dbReference type="Proteomes" id="UP001229651">
    <property type="component" value="Unassembled WGS sequence"/>
</dbReference>
<protein>
    <submittedName>
        <fullName evidence="2">D-alanyl-D-alanine carboxypeptidase</fullName>
        <ecNumber evidence="2">3.4.16.4</ecNumber>
    </submittedName>
</protein>
<evidence type="ECO:0000259" key="1">
    <source>
        <dbReference type="Pfam" id="PF00144"/>
    </source>
</evidence>
<reference evidence="2 3" key="1">
    <citation type="submission" date="2023-07" db="EMBL/GenBank/DDBJ databases">
        <title>Sequencing the genomes of 1000 actinobacteria strains.</title>
        <authorList>
            <person name="Klenk H.-P."/>
        </authorList>
    </citation>
    <scope>NUCLEOTIDE SEQUENCE [LARGE SCALE GENOMIC DNA]</scope>
    <source>
        <strain evidence="2 3">DSM 45805</strain>
    </source>
</reference>
<sequence length="379" mass="39654">MSLRRRTVLKVGALGTAGWSAVAGRAVAGESPPVHSALLTAMRDLAGKPGGPPALTVAIGRDGGSAFHSVGVSDVVSGRAPRPDDHMRVASVAKAFSAATALSVVSRGELGLDDTVGHRLDGFPRQWSPVTLRQLLGHTSGIPDFSKSGRFRDALLASLQDPPPPRALLGYLDDPDLQFPPGTRYSYSNSDNILVGLMCEAATGIRYEDLMRRLVAGPLNLTRTSLPRGSALPDPYLHGYDGADDVSTQVAAGWSWASGGVVSTPADLVRFIRAHAAGTLLHPAVRAAQFRFRPGGSEPPGPGVNAAGLGIFRYDTRYGRVYGHTGNTAGYTQFAAATRDGRRAVAVSATAQITPGTNAALFEQLRAIYELAVGAALAR</sequence>
<dbReference type="InterPro" id="IPR012338">
    <property type="entry name" value="Beta-lactam/transpept-like"/>
</dbReference>
<keyword evidence="2" id="KW-0645">Protease</keyword>
<comment type="caution">
    <text evidence="2">The sequence shown here is derived from an EMBL/GenBank/DDBJ whole genome shotgun (WGS) entry which is preliminary data.</text>
</comment>
<evidence type="ECO:0000313" key="3">
    <source>
        <dbReference type="Proteomes" id="UP001229651"/>
    </source>
</evidence>
<keyword evidence="3" id="KW-1185">Reference proteome</keyword>
<dbReference type="PROSITE" id="PS51318">
    <property type="entry name" value="TAT"/>
    <property type="match status" value="1"/>
</dbReference>
<dbReference type="EC" id="3.4.16.4" evidence="2"/>
<keyword evidence="2" id="KW-0378">Hydrolase</keyword>
<gene>
    <name evidence="2" type="ORF">FB470_006425</name>
</gene>
<dbReference type="InterPro" id="IPR001466">
    <property type="entry name" value="Beta-lactam-related"/>
</dbReference>
<dbReference type="PANTHER" id="PTHR46825">
    <property type="entry name" value="D-ALANYL-D-ALANINE-CARBOXYPEPTIDASE/ENDOPEPTIDASE AMPH"/>
    <property type="match status" value="1"/>
</dbReference>
<dbReference type="InterPro" id="IPR050491">
    <property type="entry name" value="AmpC-like"/>
</dbReference>
<dbReference type="EMBL" id="JAUSUT010000001">
    <property type="protein sequence ID" value="MDQ0382431.1"/>
    <property type="molecule type" value="Genomic_DNA"/>
</dbReference>
<dbReference type="Pfam" id="PF00144">
    <property type="entry name" value="Beta-lactamase"/>
    <property type="match status" value="1"/>
</dbReference>
<dbReference type="SUPFAM" id="SSF56601">
    <property type="entry name" value="beta-lactamase/transpeptidase-like"/>
    <property type="match status" value="1"/>
</dbReference>
<proteinExistence type="predicted"/>
<feature type="domain" description="Beta-lactamase-related" evidence="1">
    <location>
        <begin position="53"/>
        <end position="361"/>
    </location>
</feature>
<dbReference type="RefSeq" id="WP_306997613.1">
    <property type="nucleotide sequence ID" value="NZ_JAUSUT010000001.1"/>
</dbReference>
<name>A0ABU0F5K9_9PSEU</name>
<keyword evidence="2" id="KW-0121">Carboxypeptidase</keyword>
<dbReference type="GO" id="GO:0009002">
    <property type="term" value="F:serine-type D-Ala-D-Ala carboxypeptidase activity"/>
    <property type="evidence" value="ECO:0007669"/>
    <property type="project" value="UniProtKB-EC"/>
</dbReference>
<organism evidence="2 3">
    <name type="scientific">Amycolatopsis thermophila</name>
    <dbReference type="NCBI Taxonomy" id="206084"/>
    <lineage>
        <taxon>Bacteria</taxon>
        <taxon>Bacillati</taxon>
        <taxon>Actinomycetota</taxon>
        <taxon>Actinomycetes</taxon>
        <taxon>Pseudonocardiales</taxon>
        <taxon>Pseudonocardiaceae</taxon>
        <taxon>Amycolatopsis</taxon>
    </lineage>
</organism>
<accession>A0ABU0F5K9</accession>
<dbReference type="Gene3D" id="3.40.710.10">
    <property type="entry name" value="DD-peptidase/beta-lactamase superfamily"/>
    <property type="match status" value="1"/>
</dbReference>
<evidence type="ECO:0000313" key="2">
    <source>
        <dbReference type="EMBL" id="MDQ0382431.1"/>
    </source>
</evidence>